<comment type="subcellular location">
    <subcellularLocation>
        <location evidence="12">Cytoplasm</location>
    </subcellularLocation>
</comment>
<evidence type="ECO:0000256" key="10">
    <source>
        <dbReference type="ARBA" id="ARBA00023270"/>
    </source>
</evidence>
<dbReference type="InterPro" id="IPR020624">
    <property type="entry name" value="Schiff_base-form_aldolases_CS"/>
</dbReference>
<keyword evidence="6 12" id="KW-0028">Amino-acid biosynthesis</keyword>
<evidence type="ECO:0000256" key="8">
    <source>
        <dbReference type="ARBA" id="ARBA00023154"/>
    </source>
</evidence>
<evidence type="ECO:0000256" key="1">
    <source>
        <dbReference type="ARBA" id="ARBA00003294"/>
    </source>
</evidence>
<dbReference type="AlphaFoldDB" id="A0A1T4W3Y5"/>
<dbReference type="PRINTS" id="PR00146">
    <property type="entry name" value="DHPICSNTHASE"/>
</dbReference>
<accession>A0A1T4W3Y5</accession>
<keyword evidence="7 12" id="KW-0220">Diaminopimelate biosynthesis</keyword>
<comment type="pathway">
    <text evidence="2 12">Amino-acid biosynthesis; L-lysine biosynthesis via DAP pathway; (S)-tetrahydrodipicolinate from L-aspartate: step 3/4.</text>
</comment>
<dbReference type="Proteomes" id="UP000189733">
    <property type="component" value="Unassembled WGS sequence"/>
</dbReference>
<dbReference type="Gene3D" id="3.20.20.70">
    <property type="entry name" value="Aldolase class I"/>
    <property type="match status" value="1"/>
</dbReference>
<comment type="catalytic activity">
    <reaction evidence="11 12">
        <text>L-aspartate 4-semialdehyde + pyruvate = (2S,4S)-4-hydroxy-2,3,4,5-tetrahydrodipicolinate + H2O + H(+)</text>
        <dbReference type="Rhea" id="RHEA:34171"/>
        <dbReference type="ChEBI" id="CHEBI:15361"/>
        <dbReference type="ChEBI" id="CHEBI:15377"/>
        <dbReference type="ChEBI" id="CHEBI:15378"/>
        <dbReference type="ChEBI" id="CHEBI:67139"/>
        <dbReference type="ChEBI" id="CHEBI:537519"/>
        <dbReference type="EC" id="4.3.3.7"/>
    </reaction>
</comment>
<comment type="similarity">
    <text evidence="3 12 13">Belongs to the DapA family.</text>
</comment>
<evidence type="ECO:0000256" key="16">
    <source>
        <dbReference type="PIRSR" id="PIRSR001365-3"/>
    </source>
</evidence>
<feature type="site" description="L-lysine inhibitor binding" evidence="16">
    <location>
        <position position="84"/>
    </location>
</feature>
<evidence type="ECO:0000313" key="18">
    <source>
        <dbReference type="Proteomes" id="UP000189733"/>
    </source>
</evidence>
<keyword evidence="8 12" id="KW-0457">Lysine biosynthesis</keyword>
<dbReference type="PANTHER" id="PTHR12128:SF66">
    <property type="entry name" value="4-HYDROXY-2-OXOGLUTARATE ALDOLASE, MITOCHONDRIAL"/>
    <property type="match status" value="1"/>
</dbReference>
<organism evidence="17 18">
    <name type="scientific">Desulfobaculum bizertense DSM 18034</name>
    <dbReference type="NCBI Taxonomy" id="1121442"/>
    <lineage>
        <taxon>Bacteria</taxon>
        <taxon>Pseudomonadati</taxon>
        <taxon>Thermodesulfobacteriota</taxon>
        <taxon>Desulfovibrionia</taxon>
        <taxon>Desulfovibrionales</taxon>
        <taxon>Desulfovibrionaceae</taxon>
        <taxon>Desulfobaculum</taxon>
    </lineage>
</organism>
<dbReference type="HAMAP" id="MF_00418">
    <property type="entry name" value="DapA"/>
    <property type="match status" value="1"/>
</dbReference>
<dbReference type="GO" id="GO:0019877">
    <property type="term" value="P:diaminopimelate biosynthetic process"/>
    <property type="evidence" value="ECO:0007669"/>
    <property type="project" value="UniProtKB-UniRule"/>
</dbReference>
<evidence type="ECO:0000256" key="14">
    <source>
        <dbReference type="PIRSR" id="PIRSR001365-1"/>
    </source>
</evidence>
<feature type="site" description="L-lysine inhibitor binding" evidence="16">
    <location>
        <position position="106"/>
    </location>
</feature>
<dbReference type="EMBL" id="FUYA01000004">
    <property type="protein sequence ID" value="SKA71849.1"/>
    <property type="molecule type" value="Genomic_DNA"/>
</dbReference>
<dbReference type="STRING" id="1121442.SAMN02745702_01566"/>
<gene>
    <name evidence="12" type="primary">dapA</name>
    <name evidence="17" type="ORF">SAMN02745702_01566</name>
</gene>
<dbReference type="SMART" id="SM01130">
    <property type="entry name" value="DHDPS"/>
    <property type="match status" value="1"/>
</dbReference>
<dbReference type="NCBIfam" id="TIGR00674">
    <property type="entry name" value="dapA"/>
    <property type="match status" value="1"/>
</dbReference>
<dbReference type="RefSeq" id="WP_078684840.1">
    <property type="nucleotide sequence ID" value="NZ_FUYA01000004.1"/>
</dbReference>
<dbReference type="PROSITE" id="PS00665">
    <property type="entry name" value="DHDPS_1"/>
    <property type="match status" value="1"/>
</dbReference>
<comment type="function">
    <text evidence="1 12">Catalyzes the condensation of (S)-aspartate-beta-semialdehyde [(S)-ASA] and pyruvate to 4-hydroxy-tetrahydrodipicolinate (HTPA).</text>
</comment>
<reference evidence="17 18" key="1">
    <citation type="submission" date="2017-02" db="EMBL/GenBank/DDBJ databases">
        <authorList>
            <person name="Peterson S.W."/>
        </authorList>
    </citation>
    <scope>NUCLEOTIDE SEQUENCE [LARGE SCALE GENOMIC DNA]</scope>
    <source>
        <strain evidence="17 18">DSM 18034</strain>
    </source>
</reference>
<feature type="site" description="L-lysine inhibitor binding" evidence="16">
    <location>
        <position position="80"/>
    </location>
</feature>
<evidence type="ECO:0000256" key="7">
    <source>
        <dbReference type="ARBA" id="ARBA00022915"/>
    </source>
</evidence>
<feature type="binding site" evidence="12 15">
    <location>
        <position position="206"/>
    </location>
    <ligand>
        <name>pyruvate</name>
        <dbReference type="ChEBI" id="CHEBI:15361"/>
    </ligand>
</feature>
<comment type="subunit">
    <text evidence="12">Homotetramer; dimer of dimers.</text>
</comment>
<feature type="active site" description="Proton donor/acceptor" evidence="12 14">
    <location>
        <position position="133"/>
    </location>
</feature>
<name>A0A1T4W3Y5_9BACT</name>
<evidence type="ECO:0000256" key="6">
    <source>
        <dbReference type="ARBA" id="ARBA00022605"/>
    </source>
</evidence>
<protein>
    <recommendedName>
        <fullName evidence="4 12">4-hydroxy-tetrahydrodipicolinate synthase</fullName>
        <shortName evidence="12">HTPA synthase</shortName>
        <ecNumber evidence="4 12">4.3.3.7</ecNumber>
    </recommendedName>
</protein>
<feature type="site" description="Part of a proton relay during catalysis" evidence="12 16">
    <location>
        <position position="44"/>
    </location>
</feature>
<evidence type="ECO:0000256" key="3">
    <source>
        <dbReference type="ARBA" id="ARBA00007592"/>
    </source>
</evidence>
<evidence type="ECO:0000313" key="17">
    <source>
        <dbReference type="EMBL" id="SKA71849.1"/>
    </source>
</evidence>
<dbReference type="PIRSF" id="PIRSF001365">
    <property type="entry name" value="DHDPS"/>
    <property type="match status" value="1"/>
</dbReference>
<evidence type="ECO:0000256" key="5">
    <source>
        <dbReference type="ARBA" id="ARBA00022490"/>
    </source>
</evidence>
<feature type="site" description="Part of a proton relay during catalysis" evidence="12 16">
    <location>
        <position position="107"/>
    </location>
</feature>
<dbReference type="InterPro" id="IPR013785">
    <property type="entry name" value="Aldolase_TIM"/>
</dbReference>
<keyword evidence="10 12" id="KW-0704">Schiff base</keyword>
<evidence type="ECO:0000256" key="4">
    <source>
        <dbReference type="ARBA" id="ARBA00012086"/>
    </source>
</evidence>
<dbReference type="PROSITE" id="PS00666">
    <property type="entry name" value="DHDPS_2"/>
    <property type="match status" value="1"/>
</dbReference>
<evidence type="ECO:0000256" key="15">
    <source>
        <dbReference type="PIRSR" id="PIRSR001365-2"/>
    </source>
</evidence>
<dbReference type="GO" id="GO:0005829">
    <property type="term" value="C:cytosol"/>
    <property type="evidence" value="ECO:0007669"/>
    <property type="project" value="TreeGrafter"/>
</dbReference>
<dbReference type="CDD" id="cd00950">
    <property type="entry name" value="DHDPS"/>
    <property type="match status" value="1"/>
</dbReference>
<feature type="site" description="L-lysine inhibitor binding; via carbonyl oxygen" evidence="16">
    <location>
        <position position="49"/>
    </location>
</feature>
<feature type="binding site" evidence="12 15">
    <location>
        <position position="45"/>
    </location>
    <ligand>
        <name>pyruvate</name>
        <dbReference type="ChEBI" id="CHEBI:15361"/>
    </ligand>
</feature>
<evidence type="ECO:0000256" key="13">
    <source>
        <dbReference type="PIRNR" id="PIRNR001365"/>
    </source>
</evidence>
<keyword evidence="9 12" id="KW-0456">Lyase</keyword>
<evidence type="ECO:0000256" key="11">
    <source>
        <dbReference type="ARBA" id="ARBA00047836"/>
    </source>
</evidence>
<keyword evidence="18" id="KW-1185">Reference proteome</keyword>
<dbReference type="UniPathway" id="UPA00034">
    <property type="reaction ID" value="UER00017"/>
</dbReference>
<proteinExistence type="inferred from homology"/>
<keyword evidence="5 12" id="KW-0963">Cytoplasm</keyword>
<dbReference type="InterPro" id="IPR020625">
    <property type="entry name" value="Schiff_base-form_aldolases_AS"/>
</dbReference>
<dbReference type="InterPro" id="IPR002220">
    <property type="entry name" value="DapA-like"/>
</dbReference>
<dbReference type="PANTHER" id="PTHR12128">
    <property type="entry name" value="DIHYDRODIPICOLINATE SYNTHASE"/>
    <property type="match status" value="1"/>
</dbReference>
<dbReference type="Pfam" id="PF00701">
    <property type="entry name" value="DHDPS"/>
    <property type="match status" value="1"/>
</dbReference>
<feature type="active site" description="Schiff-base intermediate with substrate" evidence="12 14">
    <location>
        <position position="162"/>
    </location>
</feature>
<dbReference type="EC" id="4.3.3.7" evidence="4 12"/>
<evidence type="ECO:0000256" key="12">
    <source>
        <dbReference type="HAMAP-Rule" id="MF_00418"/>
    </source>
</evidence>
<dbReference type="GO" id="GO:0009089">
    <property type="term" value="P:lysine biosynthetic process via diaminopimelate"/>
    <property type="evidence" value="ECO:0007669"/>
    <property type="project" value="UniProtKB-UniRule"/>
</dbReference>
<dbReference type="OrthoDB" id="9782828at2"/>
<comment type="caution">
    <text evidence="12">Was originally thought to be a dihydrodipicolinate synthase (DHDPS), catalyzing the condensation of (S)-aspartate-beta-semialdehyde [(S)-ASA] and pyruvate to dihydrodipicolinate (DHDP). However, it was shown in E.coli that the product of the enzymatic reaction is not dihydrodipicolinate but in fact (4S)-4-hydroxy-2,3,4,5-tetrahydro-(2S)-dipicolinic acid (HTPA), and that the consecutive dehydration reaction leading to DHDP is not spontaneous but catalyzed by DapB.</text>
</comment>
<sequence length="294" mass="31961">MQFQGALSALVTPFKNGEVDEEAYREFIEWQIEEGIDGVVPCGTTGESATMSHEEHGRVISICVDQVKGRVPVLAGAGSNNTREAIQLTKFAKDAGADGALLITPYYNKPTPSGLVAHFQAIADEVSMPFVIYNVPGRTGLNVQPQTLLDIKKAVPDVIGIKEATGNIRQVSEMLELCADGDCFCMLSGDDFTVLPLLAVGGCGVISVVSNIMPGEMSAMCKAFEDGDMRKAQELHYQMAPLSRAMFCESNPIPVKTALSMMKRMPEEFRLPLVPMLPEHKAELRVLLEKNNLL</sequence>
<evidence type="ECO:0000256" key="2">
    <source>
        <dbReference type="ARBA" id="ARBA00005120"/>
    </source>
</evidence>
<dbReference type="GO" id="GO:0008840">
    <property type="term" value="F:4-hydroxy-tetrahydrodipicolinate synthase activity"/>
    <property type="evidence" value="ECO:0007669"/>
    <property type="project" value="UniProtKB-UniRule"/>
</dbReference>
<dbReference type="InterPro" id="IPR005263">
    <property type="entry name" value="DapA"/>
</dbReference>
<dbReference type="SUPFAM" id="SSF51569">
    <property type="entry name" value="Aldolase"/>
    <property type="match status" value="1"/>
</dbReference>
<evidence type="ECO:0000256" key="9">
    <source>
        <dbReference type="ARBA" id="ARBA00023239"/>
    </source>
</evidence>